<evidence type="ECO:0000256" key="1">
    <source>
        <dbReference type="SAM" id="MobiDB-lite"/>
    </source>
</evidence>
<gene>
    <name evidence="2" type="ORF">BGW38_002241</name>
</gene>
<feature type="compositionally biased region" description="Gly residues" evidence="1">
    <location>
        <begin position="167"/>
        <end position="182"/>
    </location>
</feature>
<proteinExistence type="predicted"/>
<evidence type="ECO:0000313" key="2">
    <source>
        <dbReference type="EMBL" id="KAF9580920.1"/>
    </source>
</evidence>
<feature type="compositionally biased region" description="Low complexity" evidence="1">
    <location>
        <begin position="86"/>
        <end position="96"/>
    </location>
</feature>
<feature type="compositionally biased region" description="Polar residues" evidence="1">
    <location>
        <begin position="13"/>
        <end position="43"/>
    </location>
</feature>
<protein>
    <submittedName>
        <fullName evidence="2">Uncharacterized protein</fullName>
    </submittedName>
</protein>
<feature type="non-terminal residue" evidence="2">
    <location>
        <position position="194"/>
    </location>
</feature>
<feature type="compositionally biased region" description="Polar residues" evidence="1">
    <location>
        <begin position="74"/>
        <end position="85"/>
    </location>
</feature>
<feature type="region of interest" description="Disordered" evidence="1">
    <location>
        <begin position="1"/>
        <end position="115"/>
    </location>
</feature>
<reference evidence="2" key="1">
    <citation type="journal article" date="2020" name="Fungal Divers.">
        <title>Resolving the Mortierellaceae phylogeny through synthesis of multi-gene phylogenetics and phylogenomics.</title>
        <authorList>
            <person name="Vandepol N."/>
            <person name="Liber J."/>
            <person name="Desiro A."/>
            <person name="Na H."/>
            <person name="Kennedy M."/>
            <person name="Barry K."/>
            <person name="Grigoriev I.V."/>
            <person name="Miller A.N."/>
            <person name="O'Donnell K."/>
            <person name="Stajich J.E."/>
            <person name="Bonito G."/>
        </authorList>
    </citation>
    <scope>NUCLEOTIDE SEQUENCE</scope>
    <source>
        <strain evidence="2">KOD1015</strain>
    </source>
</reference>
<dbReference type="AlphaFoldDB" id="A0A9P6FSC3"/>
<sequence>MKGRESELETDNSDVLYSELSQTLGLQGSQPPSTASGPPSQVRTTTRSRSGSTGSNNTSNNSIHNPHSNNNSIGKVNQYSPSMEASSVHSPGSSHSQPFQHSHRNSGGLSIVTHSPRVGSGPAVIAAASVNAGAGAGVGTGPHVGANTAAAGAGTVAGAAVATAGAAGNGNGGGGAGAGAGVGSTYSYGGSGSE</sequence>
<organism evidence="2 3">
    <name type="scientific">Lunasporangiospora selenospora</name>
    <dbReference type="NCBI Taxonomy" id="979761"/>
    <lineage>
        <taxon>Eukaryota</taxon>
        <taxon>Fungi</taxon>
        <taxon>Fungi incertae sedis</taxon>
        <taxon>Mucoromycota</taxon>
        <taxon>Mortierellomycotina</taxon>
        <taxon>Mortierellomycetes</taxon>
        <taxon>Mortierellales</taxon>
        <taxon>Mortierellaceae</taxon>
        <taxon>Lunasporangiospora</taxon>
    </lineage>
</organism>
<evidence type="ECO:0000313" key="3">
    <source>
        <dbReference type="Proteomes" id="UP000780801"/>
    </source>
</evidence>
<dbReference type="EMBL" id="JAABOA010001773">
    <property type="protein sequence ID" value="KAF9580920.1"/>
    <property type="molecule type" value="Genomic_DNA"/>
</dbReference>
<keyword evidence="3" id="KW-1185">Reference proteome</keyword>
<comment type="caution">
    <text evidence="2">The sequence shown here is derived from an EMBL/GenBank/DDBJ whole genome shotgun (WGS) entry which is preliminary data.</text>
</comment>
<dbReference type="Proteomes" id="UP000780801">
    <property type="component" value="Unassembled WGS sequence"/>
</dbReference>
<feature type="compositionally biased region" description="Low complexity" evidence="1">
    <location>
        <begin position="44"/>
        <end position="73"/>
    </location>
</feature>
<name>A0A9P6FSC3_9FUNG</name>
<accession>A0A9P6FSC3</accession>
<feature type="region of interest" description="Disordered" evidence="1">
    <location>
        <begin position="164"/>
        <end position="194"/>
    </location>
</feature>
<feature type="compositionally biased region" description="Polar residues" evidence="1">
    <location>
        <begin position="97"/>
        <end position="108"/>
    </location>
</feature>